<dbReference type="InterPro" id="IPR041662">
    <property type="entry name" value="SusD-like_2"/>
</dbReference>
<reference evidence="2" key="2">
    <citation type="submission" date="2024-05" db="EMBL/GenBank/DDBJ databases">
        <title>Rhodohalobacter halophilus gen. nov., sp. nov., a moderately halophilic member of the family Balneolaceae.</title>
        <authorList>
            <person name="Xia J."/>
        </authorList>
    </citation>
    <scope>NUCLEOTIDE SEQUENCE</scope>
    <source>
        <strain evidence="2">WB101</strain>
    </source>
</reference>
<keyword evidence="2" id="KW-0449">Lipoprotein</keyword>
<proteinExistence type="predicted"/>
<dbReference type="Proteomes" id="UP001165366">
    <property type="component" value="Unassembled WGS sequence"/>
</dbReference>
<dbReference type="Pfam" id="PF12771">
    <property type="entry name" value="SusD-like_2"/>
    <property type="match status" value="1"/>
</dbReference>
<dbReference type="EMBL" id="JAKLWS010000018">
    <property type="protein sequence ID" value="MCG2589589.1"/>
    <property type="molecule type" value="Genomic_DNA"/>
</dbReference>
<organism evidence="2 3">
    <name type="scientific">Rhodohalobacter sulfatireducens</name>
    <dbReference type="NCBI Taxonomy" id="2911366"/>
    <lineage>
        <taxon>Bacteria</taxon>
        <taxon>Pseudomonadati</taxon>
        <taxon>Balneolota</taxon>
        <taxon>Balneolia</taxon>
        <taxon>Balneolales</taxon>
        <taxon>Balneolaceae</taxon>
        <taxon>Rhodohalobacter</taxon>
    </lineage>
</organism>
<dbReference type="InterPro" id="IPR011990">
    <property type="entry name" value="TPR-like_helical_dom_sf"/>
</dbReference>
<keyword evidence="1" id="KW-0732">Signal</keyword>
<accession>A0ABS9KFF4</accession>
<sequence length="514" mass="58024">MNKMKYLNYLTALVVAALLIPLNGCNTDSLSELNENPTVAEEIDPGFILAYTQLQTSGERYENWRTQLIYQSTMMQQFATLPTYWAGDKYLYIGSYSAALWDRAFTGYIKDLTNLVEITDPTVDGQEDLVNYNSIARIWKVVAFQRITDIYGDVPYFGAGKGFSERDFFPTYDPQSEIYADMLNELEVAAGQLSASASTPGTQDLIYGGDVEKWRKYAYSMMLRLGLRMVKVDQAAAQEWVQKAIAGGVMDSNDDISYIQHTDGPGGINRNGMGEVFNWNGERYTTDDSPRLSTTFVGWMQEHNDPRLERLSWVVTGGPAQGMPNGYDASTITQYDPTYEEHNGDAYSRINPMFVLKESPMVFQTYAEVEFMIAEAIERGWATGNAADHYNAGVRAAMQMYSIYDASVEVPSAEIDAYLAANPYDSANWAQQIGEQYWAATFLNFYEVYANWRRTGYPQLTPVDYPGNQSNGTIPRRLIYPTSEASNNPEGYNSAINRQGPDEFTTRFWWDVAQ</sequence>
<feature type="signal peptide" evidence="1">
    <location>
        <begin position="1"/>
        <end position="26"/>
    </location>
</feature>
<feature type="chain" id="PRO_5045130084" evidence="1">
    <location>
        <begin position="27"/>
        <end position="514"/>
    </location>
</feature>
<reference evidence="2" key="1">
    <citation type="submission" date="2022-01" db="EMBL/GenBank/DDBJ databases">
        <authorList>
            <person name="Wang Y."/>
        </authorList>
    </citation>
    <scope>NUCLEOTIDE SEQUENCE</scope>
    <source>
        <strain evidence="2">WB101</strain>
    </source>
</reference>
<evidence type="ECO:0000256" key="1">
    <source>
        <dbReference type="SAM" id="SignalP"/>
    </source>
</evidence>
<dbReference type="Gene3D" id="1.25.40.390">
    <property type="match status" value="1"/>
</dbReference>
<dbReference type="SUPFAM" id="SSF48452">
    <property type="entry name" value="TPR-like"/>
    <property type="match status" value="1"/>
</dbReference>
<name>A0ABS9KFF4_9BACT</name>
<comment type="caution">
    <text evidence="2">The sequence shown here is derived from an EMBL/GenBank/DDBJ whole genome shotgun (WGS) entry which is preliminary data.</text>
</comment>
<protein>
    <submittedName>
        <fullName evidence="2">SusD/RagB family nutrient-binding outer membrane lipoprotein</fullName>
    </submittedName>
</protein>
<evidence type="ECO:0000313" key="3">
    <source>
        <dbReference type="Proteomes" id="UP001165366"/>
    </source>
</evidence>
<gene>
    <name evidence="2" type="ORF">L6773_13500</name>
</gene>
<keyword evidence="3" id="KW-1185">Reference proteome</keyword>
<evidence type="ECO:0000313" key="2">
    <source>
        <dbReference type="EMBL" id="MCG2589589.1"/>
    </source>
</evidence>